<dbReference type="Pfam" id="PF00672">
    <property type="entry name" value="HAMP"/>
    <property type="match status" value="1"/>
</dbReference>
<dbReference type="InterPro" id="IPR050980">
    <property type="entry name" value="2C_sensor_his_kinase"/>
</dbReference>
<proteinExistence type="predicted"/>
<sequence>MRLVPRSAFGQTVFLIALLLLINQLVSYLSVALYVIKPSTQQITHLVAKQIKVVFIDVDNPQLLLDSPINARLQQVTGIEVYTEAEAMQQGLTEARYYAYFSDLMSKELASKAEVRVGQGDSYAFWVQSSQAAGYWIKVPLTGLDETDFSPLTFYLLLIGILSVGGAWLFARQLNRPLKSLQLAALQVGRGEFPAPLAEQKGSTEVIAVTKAFNYMARGIQQLEKDRALLMAGVSHDLRTPLTRIRLASEMMHEQDSWVRDGIINDIEDMNAIIDQFIDYLRHHKEEVAEKENLNNLIRELVQAELVQQRAISTDLDTNLPFIYLRRIAIKRLLNNLLENALRYSEGAIEISSGYERKKKRVFIQVRDHGPGIPETNIPTMFQPFTQGDEARGSSGSGLGLAIIKKIVDMHHGEIELHNHVEGGLVVSIYLPIKPKSKLL</sequence>
<evidence type="ECO:0000256" key="6">
    <source>
        <dbReference type="ARBA" id="ARBA00022553"/>
    </source>
</evidence>
<dbReference type="PANTHER" id="PTHR44936">
    <property type="entry name" value="SENSOR PROTEIN CREC"/>
    <property type="match status" value="1"/>
</dbReference>
<keyword evidence="10 18" id="KW-0418">Kinase</keyword>
<dbReference type="Gene3D" id="1.10.287.130">
    <property type="match status" value="1"/>
</dbReference>
<dbReference type="PROSITE" id="PS50109">
    <property type="entry name" value="HIS_KIN"/>
    <property type="match status" value="1"/>
</dbReference>
<keyword evidence="12 15" id="KW-1133">Transmembrane helix</keyword>
<dbReference type="CDD" id="cd00082">
    <property type="entry name" value="HisKA"/>
    <property type="match status" value="1"/>
</dbReference>
<keyword evidence="11" id="KW-0067">ATP-binding</keyword>
<comment type="subcellular location">
    <subcellularLocation>
        <location evidence="2">Cell inner membrane</location>
        <topology evidence="2">Multi-pass membrane protein</topology>
    </subcellularLocation>
</comment>
<evidence type="ECO:0000259" key="17">
    <source>
        <dbReference type="PROSITE" id="PS50885"/>
    </source>
</evidence>
<evidence type="ECO:0000313" key="19">
    <source>
        <dbReference type="Proteomes" id="UP000242258"/>
    </source>
</evidence>
<dbReference type="GO" id="GO:0005886">
    <property type="term" value="C:plasma membrane"/>
    <property type="evidence" value="ECO:0007669"/>
    <property type="project" value="UniProtKB-SubCell"/>
</dbReference>
<keyword evidence="14 15" id="KW-0472">Membrane</keyword>
<dbReference type="PANTHER" id="PTHR44936:SF5">
    <property type="entry name" value="SENSOR HISTIDINE KINASE ENVZ"/>
    <property type="match status" value="1"/>
</dbReference>
<protein>
    <recommendedName>
        <fullName evidence="3">histidine kinase</fullName>
        <ecNumber evidence="3">2.7.13.3</ecNumber>
    </recommendedName>
</protein>
<accession>A0A1E7Q1Z7</accession>
<evidence type="ECO:0000256" key="7">
    <source>
        <dbReference type="ARBA" id="ARBA00022679"/>
    </source>
</evidence>
<dbReference type="SUPFAM" id="SSF47384">
    <property type="entry name" value="Homodimeric domain of signal transducing histidine kinase"/>
    <property type="match status" value="1"/>
</dbReference>
<feature type="domain" description="Histidine kinase" evidence="16">
    <location>
        <begin position="233"/>
        <end position="435"/>
    </location>
</feature>
<dbReference type="SUPFAM" id="SSF55874">
    <property type="entry name" value="ATPase domain of HSP90 chaperone/DNA topoisomerase II/histidine kinase"/>
    <property type="match status" value="1"/>
</dbReference>
<dbReference type="SMART" id="SM00304">
    <property type="entry name" value="HAMP"/>
    <property type="match status" value="1"/>
</dbReference>
<evidence type="ECO:0000256" key="5">
    <source>
        <dbReference type="ARBA" id="ARBA00022519"/>
    </source>
</evidence>
<keyword evidence="5" id="KW-0997">Cell inner membrane</keyword>
<evidence type="ECO:0000256" key="1">
    <source>
        <dbReference type="ARBA" id="ARBA00000085"/>
    </source>
</evidence>
<evidence type="ECO:0000256" key="15">
    <source>
        <dbReference type="SAM" id="Phobius"/>
    </source>
</evidence>
<dbReference type="CDD" id="cd06225">
    <property type="entry name" value="HAMP"/>
    <property type="match status" value="1"/>
</dbReference>
<dbReference type="InterPro" id="IPR003594">
    <property type="entry name" value="HATPase_dom"/>
</dbReference>
<dbReference type="EC" id="2.7.13.3" evidence="3"/>
<dbReference type="STRING" id="1628148.BI198_00465"/>
<evidence type="ECO:0000256" key="8">
    <source>
        <dbReference type="ARBA" id="ARBA00022692"/>
    </source>
</evidence>
<dbReference type="Proteomes" id="UP000242258">
    <property type="component" value="Unassembled WGS sequence"/>
</dbReference>
<evidence type="ECO:0000256" key="11">
    <source>
        <dbReference type="ARBA" id="ARBA00022840"/>
    </source>
</evidence>
<organism evidence="18 19">
    <name type="scientific">Rheinheimera salexigens</name>
    <dbReference type="NCBI Taxonomy" id="1628148"/>
    <lineage>
        <taxon>Bacteria</taxon>
        <taxon>Pseudomonadati</taxon>
        <taxon>Pseudomonadota</taxon>
        <taxon>Gammaproteobacteria</taxon>
        <taxon>Chromatiales</taxon>
        <taxon>Chromatiaceae</taxon>
        <taxon>Rheinheimera</taxon>
    </lineage>
</organism>
<dbReference type="InterPro" id="IPR004358">
    <property type="entry name" value="Sig_transdc_His_kin-like_C"/>
</dbReference>
<dbReference type="InterPro" id="IPR003661">
    <property type="entry name" value="HisK_dim/P_dom"/>
</dbReference>
<dbReference type="Gene3D" id="3.30.565.10">
    <property type="entry name" value="Histidine kinase-like ATPase, C-terminal domain"/>
    <property type="match status" value="1"/>
</dbReference>
<evidence type="ECO:0000259" key="16">
    <source>
        <dbReference type="PROSITE" id="PS50109"/>
    </source>
</evidence>
<evidence type="ECO:0000256" key="4">
    <source>
        <dbReference type="ARBA" id="ARBA00022475"/>
    </source>
</evidence>
<feature type="transmembrane region" description="Helical" evidence="15">
    <location>
        <begin position="12"/>
        <end position="36"/>
    </location>
</feature>
<dbReference type="Pfam" id="PF02518">
    <property type="entry name" value="HATPase_c"/>
    <property type="match status" value="1"/>
</dbReference>
<dbReference type="InterPro" id="IPR036890">
    <property type="entry name" value="HATPase_C_sf"/>
</dbReference>
<keyword evidence="9" id="KW-0547">Nucleotide-binding</keyword>
<evidence type="ECO:0000256" key="14">
    <source>
        <dbReference type="ARBA" id="ARBA00023136"/>
    </source>
</evidence>
<dbReference type="SMART" id="SM00388">
    <property type="entry name" value="HisKA"/>
    <property type="match status" value="1"/>
</dbReference>
<keyword evidence="6" id="KW-0597">Phosphoprotein</keyword>
<evidence type="ECO:0000256" key="9">
    <source>
        <dbReference type="ARBA" id="ARBA00022741"/>
    </source>
</evidence>
<dbReference type="EMBL" id="MKEK01000001">
    <property type="protein sequence ID" value="OEY68207.1"/>
    <property type="molecule type" value="Genomic_DNA"/>
</dbReference>
<dbReference type="InterPro" id="IPR005467">
    <property type="entry name" value="His_kinase_dom"/>
</dbReference>
<dbReference type="GO" id="GO:0005524">
    <property type="term" value="F:ATP binding"/>
    <property type="evidence" value="ECO:0007669"/>
    <property type="project" value="UniProtKB-KW"/>
</dbReference>
<dbReference type="AlphaFoldDB" id="A0A1E7Q1Z7"/>
<evidence type="ECO:0000256" key="13">
    <source>
        <dbReference type="ARBA" id="ARBA00023012"/>
    </source>
</evidence>
<comment type="caution">
    <text evidence="18">The sequence shown here is derived from an EMBL/GenBank/DDBJ whole genome shotgun (WGS) entry which is preliminary data.</text>
</comment>
<keyword evidence="19" id="KW-1185">Reference proteome</keyword>
<keyword evidence="8 15" id="KW-0812">Transmembrane</keyword>
<evidence type="ECO:0000256" key="2">
    <source>
        <dbReference type="ARBA" id="ARBA00004429"/>
    </source>
</evidence>
<evidence type="ECO:0000313" key="18">
    <source>
        <dbReference type="EMBL" id="OEY68207.1"/>
    </source>
</evidence>
<dbReference type="OrthoDB" id="9804645at2"/>
<dbReference type="PROSITE" id="PS50885">
    <property type="entry name" value="HAMP"/>
    <property type="match status" value="1"/>
</dbReference>
<dbReference type="GO" id="GO:0000155">
    <property type="term" value="F:phosphorelay sensor kinase activity"/>
    <property type="evidence" value="ECO:0007669"/>
    <property type="project" value="InterPro"/>
</dbReference>
<keyword evidence="13" id="KW-0902">Two-component regulatory system</keyword>
<feature type="transmembrane region" description="Helical" evidence="15">
    <location>
        <begin position="152"/>
        <end position="171"/>
    </location>
</feature>
<dbReference type="FunFam" id="1.10.287.130:FF:000006">
    <property type="entry name" value="Osmolarity two-component histidine kinase EnvZ"/>
    <property type="match status" value="1"/>
</dbReference>
<feature type="domain" description="HAMP" evidence="17">
    <location>
        <begin position="172"/>
        <end position="225"/>
    </location>
</feature>
<keyword evidence="4" id="KW-1003">Cell membrane</keyword>
<gene>
    <name evidence="18" type="ORF">BI198_00465</name>
</gene>
<name>A0A1E7Q1Z7_9GAMM</name>
<dbReference type="PRINTS" id="PR00344">
    <property type="entry name" value="BCTRLSENSOR"/>
</dbReference>
<dbReference type="InterPro" id="IPR036097">
    <property type="entry name" value="HisK_dim/P_sf"/>
</dbReference>
<dbReference type="InterPro" id="IPR003660">
    <property type="entry name" value="HAMP_dom"/>
</dbReference>
<dbReference type="Pfam" id="PF00512">
    <property type="entry name" value="HisKA"/>
    <property type="match status" value="1"/>
</dbReference>
<dbReference type="NCBIfam" id="NF007004">
    <property type="entry name" value="PRK09467.1"/>
    <property type="match status" value="1"/>
</dbReference>
<dbReference type="SMART" id="SM00387">
    <property type="entry name" value="HATPase_c"/>
    <property type="match status" value="1"/>
</dbReference>
<reference evidence="19" key="1">
    <citation type="submission" date="2016-09" db="EMBL/GenBank/DDBJ databases">
        <authorList>
            <person name="Wan X."/>
            <person name="Hou S."/>
        </authorList>
    </citation>
    <scope>NUCLEOTIDE SEQUENCE [LARGE SCALE GENOMIC DNA]</scope>
    <source>
        <strain evidence="19">KH87</strain>
    </source>
</reference>
<keyword evidence="7" id="KW-0808">Transferase</keyword>
<comment type="catalytic activity">
    <reaction evidence="1">
        <text>ATP + protein L-histidine = ADP + protein N-phospho-L-histidine.</text>
        <dbReference type="EC" id="2.7.13.3"/>
    </reaction>
</comment>
<dbReference type="RefSeq" id="WP_070047774.1">
    <property type="nucleotide sequence ID" value="NZ_CBCSDO010000011.1"/>
</dbReference>
<evidence type="ECO:0000256" key="10">
    <source>
        <dbReference type="ARBA" id="ARBA00022777"/>
    </source>
</evidence>
<evidence type="ECO:0000256" key="12">
    <source>
        <dbReference type="ARBA" id="ARBA00022989"/>
    </source>
</evidence>
<evidence type="ECO:0000256" key="3">
    <source>
        <dbReference type="ARBA" id="ARBA00012438"/>
    </source>
</evidence>